<evidence type="ECO:0000313" key="5">
    <source>
        <dbReference type="EMBL" id="MBD0778259.1"/>
    </source>
</evidence>
<name>A0ABR7V099_9FLAO</name>
<protein>
    <submittedName>
        <fullName evidence="5">Glycoside hydrolase family 28 protein</fullName>
    </submittedName>
</protein>
<dbReference type="Proteomes" id="UP001166021">
    <property type="component" value="Unassembled WGS sequence"/>
</dbReference>
<dbReference type="InterPro" id="IPR006626">
    <property type="entry name" value="PbH1"/>
</dbReference>
<keyword evidence="3 4" id="KW-0326">Glycosidase</keyword>
<proteinExistence type="inferred from homology"/>
<dbReference type="Pfam" id="PF00295">
    <property type="entry name" value="Glyco_hydro_28"/>
    <property type="match status" value="1"/>
</dbReference>
<dbReference type="SMART" id="SM00710">
    <property type="entry name" value="PbH1"/>
    <property type="match status" value="6"/>
</dbReference>
<dbReference type="PANTHER" id="PTHR31339:SF9">
    <property type="entry name" value="PLASMIN AND FIBRONECTIN-BINDING PROTEIN A"/>
    <property type="match status" value="1"/>
</dbReference>
<dbReference type="PROSITE" id="PS51257">
    <property type="entry name" value="PROKAR_LIPOPROTEIN"/>
    <property type="match status" value="1"/>
</dbReference>
<keyword evidence="2 4" id="KW-0378">Hydrolase</keyword>
<reference evidence="5" key="1">
    <citation type="submission" date="2020-05" db="EMBL/GenBank/DDBJ databases">
        <title>The draft genome sequence of Maribacter sp. ANRC-HE7.</title>
        <authorList>
            <person name="Mu L."/>
        </authorList>
    </citation>
    <scope>NUCLEOTIDE SEQUENCE</scope>
    <source>
        <strain evidence="5">ANRC-HE7</strain>
    </source>
</reference>
<organism evidence="5 6">
    <name type="scientific">Maribacter aquimaris</name>
    <dbReference type="NCBI Taxonomy" id="2737171"/>
    <lineage>
        <taxon>Bacteria</taxon>
        <taxon>Pseudomonadati</taxon>
        <taxon>Bacteroidota</taxon>
        <taxon>Flavobacteriia</taxon>
        <taxon>Flavobacteriales</taxon>
        <taxon>Flavobacteriaceae</taxon>
        <taxon>Maribacter</taxon>
    </lineage>
</organism>
<dbReference type="InterPro" id="IPR051801">
    <property type="entry name" value="GH28_Enzymes"/>
</dbReference>
<dbReference type="PANTHER" id="PTHR31339">
    <property type="entry name" value="PECTIN LYASE-RELATED"/>
    <property type="match status" value="1"/>
</dbReference>
<evidence type="ECO:0000256" key="1">
    <source>
        <dbReference type="ARBA" id="ARBA00008834"/>
    </source>
</evidence>
<evidence type="ECO:0000256" key="3">
    <source>
        <dbReference type="ARBA" id="ARBA00023295"/>
    </source>
</evidence>
<dbReference type="InterPro" id="IPR012334">
    <property type="entry name" value="Pectin_lyas_fold"/>
</dbReference>
<sequence length="463" mass="52014">MKNYIKTLRLFISINILFLLILGCKGNTQDAIDSGSISKTEIIKSIQLPRIAKSVSNFKELGAKGDGEMNCKPLMDSLMKEISSQGGGKIVVPEGVYLFEGPIHFESNINLHLQEGAKIVFSQNPKDYLPMKLVRWEGVEIYNYSPYIYANGKNNIAITGKGQFDGNAKGGMGAWKPLQKTAQESLRKMGKELKPVDQRLFGEGHFLRPSFIQFFNCERILISDITIENVPFWIIQPTYCKSITIKDVKIKSHMPNNDGIDIDSSEDVLIEDCIFNTGDDAIAIKSGRDNDAWRVNRPSKNIVIRNCIAENVLHGIAFGSEMSGGIENVYVENFIMKTVEQNAIQFKSNQDRGGFIRNIYFDGVYIDQTKTAIFFTNNYHSYAGGNSPSEFHHIQLKNIICSSAKDKGINIKGLINKPIHHIVLENIMVIKENSKSEFSNTENSSFNNISIKGKELLFQDENE</sequence>
<keyword evidence="6" id="KW-1185">Reference proteome</keyword>
<accession>A0ABR7V099</accession>
<dbReference type="SUPFAM" id="SSF51126">
    <property type="entry name" value="Pectin lyase-like"/>
    <property type="match status" value="1"/>
</dbReference>
<dbReference type="InterPro" id="IPR011050">
    <property type="entry name" value="Pectin_lyase_fold/virulence"/>
</dbReference>
<evidence type="ECO:0000256" key="2">
    <source>
        <dbReference type="ARBA" id="ARBA00022801"/>
    </source>
</evidence>
<dbReference type="RefSeq" id="WP_188243748.1">
    <property type="nucleotide sequence ID" value="NZ_JABTCF010000006.1"/>
</dbReference>
<comment type="caution">
    <text evidence="5">The sequence shown here is derived from an EMBL/GenBank/DDBJ whole genome shotgun (WGS) entry which is preliminary data.</text>
</comment>
<evidence type="ECO:0000313" key="6">
    <source>
        <dbReference type="Proteomes" id="UP001166021"/>
    </source>
</evidence>
<dbReference type="GO" id="GO:0016787">
    <property type="term" value="F:hydrolase activity"/>
    <property type="evidence" value="ECO:0007669"/>
    <property type="project" value="UniProtKB-KW"/>
</dbReference>
<dbReference type="EMBL" id="JABTCF010000006">
    <property type="protein sequence ID" value="MBD0778259.1"/>
    <property type="molecule type" value="Genomic_DNA"/>
</dbReference>
<dbReference type="InterPro" id="IPR000743">
    <property type="entry name" value="Glyco_hydro_28"/>
</dbReference>
<comment type="similarity">
    <text evidence="1 4">Belongs to the glycosyl hydrolase 28 family.</text>
</comment>
<evidence type="ECO:0000256" key="4">
    <source>
        <dbReference type="RuleBase" id="RU361169"/>
    </source>
</evidence>
<dbReference type="Gene3D" id="2.160.20.10">
    <property type="entry name" value="Single-stranded right-handed beta-helix, Pectin lyase-like"/>
    <property type="match status" value="1"/>
</dbReference>
<gene>
    <name evidence="5" type="ORF">HPE56_10680</name>
</gene>